<dbReference type="AlphaFoldDB" id="A0AAD5XL61"/>
<proteinExistence type="predicted"/>
<protein>
    <submittedName>
        <fullName evidence="2">Uncharacterized protein</fullName>
    </submittedName>
</protein>
<organism evidence="2 3">
    <name type="scientific">Geranomyces variabilis</name>
    <dbReference type="NCBI Taxonomy" id="109894"/>
    <lineage>
        <taxon>Eukaryota</taxon>
        <taxon>Fungi</taxon>
        <taxon>Fungi incertae sedis</taxon>
        <taxon>Chytridiomycota</taxon>
        <taxon>Chytridiomycota incertae sedis</taxon>
        <taxon>Chytridiomycetes</taxon>
        <taxon>Spizellomycetales</taxon>
        <taxon>Powellomycetaceae</taxon>
        <taxon>Geranomyces</taxon>
    </lineage>
</organism>
<comment type="caution">
    <text evidence="2">The sequence shown here is derived from an EMBL/GenBank/DDBJ whole genome shotgun (WGS) entry which is preliminary data.</text>
</comment>
<name>A0AAD5XL61_9FUNG</name>
<feature type="region of interest" description="Disordered" evidence="1">
    <location>
        <begin position="1"/>
        <end position="29"/>
    </location>
</feature>
<keyword evidence="3" id="KW-1185">Reference proteome</keyword>
<evidence type="ECO:0000313" key="2">
    <source>
        <dbReference type="EMBL" id="KAJ3176206.1"/>
    </source>
</evidence>
<accession>A0AAD5XL61</accession>
<sequence length="246" mass="26867">MSRVSPSSPSSLSPSPAPSSPAALSPFPSPYPSRHSAAASFQDRGAIHRALRAAWLDLSHHRTTWSNLDADGLTAANTIVNAQIAHNIALTRARYDAKHAEELPSYTHGLTITLTAALTPLRQSLQASVTKLCATLRKMQALVTRLSVLVDDASNNTTCAETHTTTLHALRDFTQVVAMYAWEMALRQHIAADLMKDEAGEEGKGKKIMDRRAAMLALSAWLQQPYMDVERLAEVDELWGSDQRVS</sequence>
<dbReference type="Proteomes" id="UP001212152">
    <property type="component" value="Unassembled WGS sequence"/>
</dbReference>
<dbReference type="PANTHER" id="PTHR15827">
    <property type="entry name" value="CYCLIN-DEPENDENT KINASE 2-INTERACTING PROTEIN"/>
    <property type="match status" value="1"/>
</dbReference>
<gene>
    <name evidence="2" type="ORF">HDU87_005421</name>
</gene>
<dbReference type="EMBL" id="JADGJQ010000043">
    <property type="protein sequence ID" value="KAJ3176206.1"/>
    <property type="molecule type" value="Genomic_DNA"/>
</dbReference>
<feature type="compositionally biased region" description="Low complexity" evidence="1">
    <location>
        <begin position="1"/>
        <end position="26"/>
    </location>
</feature>
<dbReference type="PANTHER" id="PTHR15827:SF2">
    <property type="entry name" value="CYCLIN-DEPENDENT KINASE 2-INTERACTING PROTEIN"/>
    <property type="match status" value="1"/>
</dbReference>
<evidence type="ECO:0000313" key="3">
    <source>
        <dbReference type="Proteomes" id="UP001212152"/>
    </source>
</evidence>
<evidence type="ECO:0000256" key="1">
    <source>
        <dbReference type="SAM" id="MobiDB-lite"/>
    </source>
</evidence>
<reference evidence="2" key="1">
    <citation type="submission" date="2020-05" db="EMBL/GenBank/DDBJ databases">
        <title>Phylogenomic resolution of chytrid fungi.</title>
        <authorList>
            <person name="Stajich J.E."/>
            <person name="Amses K."/>
            <person name="Simmons R."/>
            <person name="Seto K."/>
            <person name="Myers J."/>
            <person name="Bonds A."/>
            <person name="Quandt C.A."/>
            <person name="Barry K."/>
            <person name="Liu P."/>
            <person name="Grigoriev I."/>
            <person name="Longcore J.E."/>
            <person name="James T.Y."/>
        </authorList>
    </citation>
    <scope>NUCLEOTIDE SEQUENCE</scope>
    <source>
        <strain evidence="2">JEL0379</strain>
    </source>
</reference>